<dbReference type="Gene3D" id="3.40.50.150">
    <property type="entry name" value="Vaccinia Virus protein VP39"/>
    <property type="match status" value="1"/>
</dbReference>
<comment type="caution">
    <text evidence="1">The sequence shown here is derived from an EMBL/GenBank/DDBJ whole genome shotgun (WGS) entry which is preliminary data.</text>
</comment>
<protein>
    <recommendedName>
        <fullName evidence="3">Methyltransferase</fullName>
    </recommendedName>
</protein>
<name>A0ABR4BSP4_9HELO</name>
<dbReference type="Pfam" id="PF13489">
    <property type="entry name" value="Methyltransf_23"/>
    <property type="match status" value="1"/>
</dbReference>
<keyword evidence="2" id="KW-1185">Reference proteome</keyword>
<sequence length="332" mass="37972">MADPATDIELPNLEAEVEEFDGDSALGGSSFGSSTTSIETSIMRHRQENGRTYHSYKDGKYLLPNDEEEQSRADLQHHLYLLTYDGGLSVIPEINEKKFQRVLDVGTGTGIWAIDYADEHPEAKVLGIDISPDQPTYVPPNASFEIDDLEEPWSFSEKFDYIHSRMMTGSFAHWPKFFEQAFENTTPGGYIEVTDICYPIRCDDNSLPADSALLSWTEQMLKGSQMIGRDLDAAKHHEAELRRVGYTDVTVKSFVWPTNRWPRDKKFKELGMWNCENYLAGLSGFSMALFTRVFQWSPAQLEVFLVDVRKELSDTRIHAYFQIYTVYGRKPE</sequence>
<reference evidence="1 2" key="1">
    <citation type="journal article" date="2024" name="Commun. Biol.">
        <title>Comparative genomic analysis of thermophilic fungi reveals convergent evolutionary adaptations and gene losses.</title>
        <authorList>
            <person name="Steindorff A.S."/>
            <person name="Aguilar-Pontes M.V."/>
            <person name="Robinson A.J."/>
            <person name="Andreopoulos B."/>
            <person name="LaButti K."/>
            <person name="Kuo A."/>
            <person name="Mondo S."/>
            <person name="Riley R."/>
            <person name="Otillar R."/>
            <person name="Haridas S."/>
            <person name="Lipzen A."/>
            <person name="Grimwood J."/>
            <person name="Schmutz J."/>
            <person name="Clum A."/>
            <person name="Reid I.D."/>
            <person name="Moisan M.C."/>
            <person name="Butler G."/>
            <person name="Nguyen T.T.M."/>
            <person name="Dewar K."/>
            <person name="Conant G."/>
            <person name="Drula E."/>
            <person name="Henrissat B."/>
            <person name="Hansel C."/>
            <person name="Singer S."/>
            <person name="Hutchinson M.I."/>
            <person name="de Vries R.P."/>
            <person name="Natvig D.O."/>
            <person name="Powell A.J."/>
            <person name="Tsang A."/>
            <person name="Grigoriev I.V."/>
        </authorList>
    </citation>
    <scope>NUCLEOTIDE SEQUENCE [LARGE SCALE GENOMIC DNA]</scope>
    <source>
        <strain evidence="1 2">CBS 494.80</strain>
    </source>
</reference>
<evidence type="ECO:0000313" key="2">
    <source>
        <dbReference type="Proteomes" id="UP001595075"/>
    </source>
</evidence>
<accession>A0ABR4BSP4</accession>
<gene>
    <name evidence="1" type="ORF">VTL71DRAFT_9308</name>
</gene>
<dbReference type="PANTHER" id="PTHR43591:SF31">
    <property type="entry name" value="LAEA-LIKE, PUTATIVE (AFU_ORTHOLOGUE AFUA_8G01930)-RELATED"/>
    <property type="match status" value="1"/>
</dbReference>
<dbReference type="PANTHER" id="PTHR43591">
    <property type="entry name" value="METHYLTRANSFERASE"/>
    <property type="match status" value="1"/>
</dbReference>
<evidence type="ECO:0000313" key="1">
    <source>
        <dbReference type="EMBL" id="KAL2060667.1"/>
    </source>
</evidence>
<dbReference type="Proteomes" id="UP001595075">
    <property type="component" value="Unassembled WGS sequence"/>
</dbReference>
<evidence type="ECO:0008006" key="3">
    <source>
        <dbReference type="Google" id="ProtNLM"/>
    </source>
</evidence>
<proteinExistence type="predicted"/>
<dbReference type="SUPFAM" id="SSF53335">
    <property type="entry name" value="S-adenosyl-L-methionine-dependent methyltransferases"/>
    <property type="match status" value="1"/>
</dbReference>
<organism evidence="1 2">
    <name type="scientific">Oculimacula yallundae</name>
    <dbReference type="NCBI Taxonomy" id="86028"/>
    <lineage>
        <taxon>Eukaryota</taxon>
        <taxon>Fungi</taxon>
        <taxon>Dikarya</taxon>
        <taxon>Ascomycota</taxon>
        <taxon>Pezizomycotina</taxon>
        <taxon>Leotiomycetes</taxon>
        <taxon>Helotiales</taxon>
        <taxon>Ploettnerulaceae</taxon>
        <taxon>Oculimacula</taxon>
    </lineage>
</organism>
<dbReference type="EMBL" id="JAZHXI010000021">
    <property type="protein sequence ID" value="KAL2060667.1"/>
    <property type="molecule type" value="Genomic_DNA"/>
</dbReference>
<dbReference type="CDD" id="cd02440">
    <property type="entry name" value="AdoMet_MTases"/>
    <property type="match status" value="1"/>
</dbReference>
<dbReference type="InterPro" id="IPR029063">
    <property type="entry name" value="SAM-dependent_MTases_sf"/>
</dbReference>